<organism evidence="2 3">
    <name type="scientific">Dovyalis caffra</name>
    <dbReference type="NCBI Taxonomy" id="77055"/>
    <lineage>
        <taxon>Eukaryota</taxon>
        <taxon>Viridiplantae</taxon>
        <taxon>Streptophyta</taxon>
        <taxon>Embryophyta</taxon>
        <taxon>Tracheophyta</taxon>
        <taxon>Spermatophyta</taxon>
        <taxon>Magnoliopsida</taxon>
        <taxon>eudicotyledons</taxon>
        <taxon>Gunneridae</taxon>
        <taxon>Pentapetalae</taxon>
        <taxon>rosids</taxon>
        <taxon>fabids</taxon>
        <taxon>Malpighiales</taxon>
        <taxon>Salicaceae</taxon>
        <taxon>Flacourtieae</taxon>
        <taxon>Dovyalis</taxon>
    </lineage>
</organism>
<evidence type="ECO:0000313" key="3">
    <source>
        <dbReference type="Proteomes" id="UP001314170"/>
    </source>
</evidence>
<evidence type="ECO:0000313" key="2">
    <source>
        <dbReference type="EMBL" id="CAK7349988.1"/>
    </source>
</evidence>
<gene>
    <name evidence="2" type="ORF">DCAF_LOCUS22711</name>
</gene>
<dbReference type="EMBL" id="CAWUPB010001178">
    <property type="protein sequence ID" value="CAK7349988.1"/>
    <property type="molecule type" value="Genomic_DNA"/>
</dbReference>
<protein>
    <submittedName>
        <fullName evidence="2">Uncharacterized protein</fullName>
    </submittedName>
</protein>
<feature type="compositionally biased region" description="Low complexity" evidence="1">
    <location>
        <begin position="101"/>
        <end position="114"/>
    </location>
</feature>
<proteinExistence type="predicted"/>
<accession>A0AAV1SIA4</accession>
<name>A0AAV1SIA4_9ROSI</name>
<reference evidence="2 3" key="1">
    <citation type="submission" date="2024-01" db="EMBL/GenBank/DDBJ databases">
        <authorList>
            <person name="Waweru B."/>
        </authorList>
    </citation>
    <scope>NUCLEOTIDE SEQUENCE [LARGE SCALE GENOMIC DNA]</scope>
</reference>
<sequence length="129" mass="14276">MSSKAGSHKKDDGEEDGAVEVEVDCDGAADVKVLLDDISPILIDRMYSKTIAKARSYNIFWSVTTFKMHEERVFHDVSPDQQLDRENLRPARSMGSQWPLNTGTLVSGLSSSESEVNKSPKGSGKLCKW</sequence>
<dbReference type="Proteomes" id="UP001314170">
    <property type="component" value="Unassembled WGS sequence"/>
</dbReference>
<keyword evidence="3" id="KW-1185">Reference proteome</keyword>
<evidence type="ECO:0000256" key="1">
    <source>
        <dbReference type="SAM" id="MobiDB-lite"/>
    </source>
</evidence>
<comment type="caution">
    <text evidence="2">The sequence shown here is derived from an EMBL/GenBank/DDBJ whole genome shotgun (WGS) entry which is preliminary data.</text>
</comment>
<dbReference type="AlphaFoldDB" id="A0AAV1SIA4"/>
<feature type="region of interest" description="Disordered" evidence="1">
    <location>
        <begin position="91"/>
        <end position="129"/>
    </location>
</feature>